<organism evidence="1 2">
    <name type="scientific">Parapoxvirus red deer/HL953</name>
    <dbReference type="NCBI Taxonomy" id="1579460"/>
    <lineage>
        <taxon>Viruses</taxon>
        <taxon>Varidnaviria</taxon>
        <taxon>Bamfordvirae</taxon>
        <taxon>Nucleocytoviricota</taxon>
        <taxon>Pokkesviricetes</taxon>
        <taxon>Chitovirales</taxon>
        <taxon>Poxviridae</taxon>
        <taxon>Chordopoxvirinae</taxon>
        <taxon>Parapoxvirus</taxon>
        <taxon>Parapoxvirus reddeerpox</taxon>
        <taxon>Red deerpox virus</taxon>
    </lineage>
</organism>
<protein>
    <submittedName>
        <fullName evidence="1">Uncharacterized protein</fullName>
    </submittedName>
</protein>
<accession>A0A0A7MAB8</accession>
<name>A0A0A7MAB8_9POXV</name>
<sequence length="179" mass="19801">MSHLQILTPFGSIFAPDDERLREIARDLGICLSTRAFGDMLYGALTFSPIPMSELGPYTPECYVAVGGNLIPCSEAFRLRIPIVNIEAAYRTSTGRVILCGKDFNVVNMGGFRPRMRMREIASVAACVEVLELYTEDGQYEFILAPSAQYMTTLLGQTNICLFGSGWCVVDLRRLAVTI</sequence>
<evidence type="ECO:0000313" key="1">
    <source>
        <dbReference type="EMBL" id="AIZ77363.1"/>
    </source>
</evidence>
<dbReference type="Pfam" id="PF05989">
    <property type="entry name" value="Chordopox_A35R"/>
    <property type="match status" value="1"/>
</dbReference>
<dbReference type="KEGG" id="vg:22647510"/>
<dbReference type="InterPro" id="IPR009247">
    <property type="entry name" value="Chordopox_A35R"/>
</dbReference>
<dbReference type="RefSeq" id="YP_009112851.1">
    <property type="nucleotide sequence ID" value="NC_025963.1"/>
</dbReference>
<reference evidence="1 2" key="1">
    <citation type="submission" date="2014-09" db="EMBL/GenBank/DDBJ databases">
        <title>Parapoxvirus (PPV) of red deer reveals sub-clinical infection and confirms a unique species.</title>
        <authorList>
            <person name="Friederichs S."/>
            <person name="Stefan K."/>
            <person name="Helmut B."/>
            <person name="Heike L."/>
            <person name="Mathias B."/>
        </authorList>
    </citation>
    <scope>NUCLEOTIDE SEQUENCE [LARGE SCALE GENOMIC DNA]</scope>
    <source>
        <strain evidence="1">HL953</strain>
    </source>
</reference>
<dbReference type="OrthoDB" id="13969at10239"/>
<dbReference type="Proteomes" id="UP000107385">
    <property type="component" value="Segment"/>
</dbReference>
<proteinExistence type="predicted"/>
<evidence type="ECO:0000313" key="2">
    <source>
        <dbReference type="Proteomes" id="UP000107385"/>
    </source>
</evidence>
<dbReference type="EMBL" id="KM502564">
    <property type="protein sequence ID" value="AIZ77363.1"/>
    <property type="molecule type" value="Genomic_DNA"/>
</dbReference>
<keyword evidence="2" id="KW-1185">Reference proteome</keyword>
<dbReference type="GeneID" id="22647510"/>